<reference evidence="7 8" key="1">
    <citation type="submission" date="2020-02" db="EMBL/GenBank/DDBJ databases">
        <title>Shewanella WXL01 sp. nov., a marine bacterium isolated from green algae in Luhuitou Fringing Reef (Northern South China Sea).</title>
        <authorList>
            <person name="Wang X."/>
        </authorList>
    </citation>
    <scope>NUCLEOTIDE SEQUENCE [LARGE SCALE GENOMIC DNA]</scope>
    <source>
        <strain evidence="7 8">MCCC 1A01895</strain>
    </source>
</reference>
<keyword evidence="1 4" id="KW-0732">Signal</keyword>
<dbReference type="Pfam" id="PF13360">
    <property type="entry name" value="PQQ_2"/>
    <property type="match status" value="1"/>
</dbReference>
<comment type="subcellular location">
    <subcellularLocation>
        <location evidence="4">Cell outer membrane</location>
        <topology evidence="4">Lipid-anchor</topology>
    </subcellularLocation>
</comment>
<accession>A0ABS5I2J3</accession>
<name>A0ABS5I2J3_9GAMM</name>
<dbReference type="EMBL" id="JAAIKR010000008">
    <property type="protein sequence ID" value="MBR9728248.1"/>
    <property type="molecule type" value="Genomic_DNA"/>
</dbReference>
<proteinExistence type="inferred from homology"/>
<dbReference type="InterPro" id="IPR017687">
    <property type="entry name" value="BamB"/>
</dbReference>
<dbReference type="RefSeq" id="WP_153662807.1">
    <property type="nucleotide sequence ID" value="NZ_JAAIKR010000008.1"/>
</dbReference>
<keyword evidence="2 4" id="KW-0472">Membrane</keyword>
<dbReference type="InterPro" id="IPR018391">
    <property type="entry name" value="PQQ_b-propeller_rpt"/>
</dbReference>
<dbReference type="InterPro" id="IPR011047">
    <property type="entry name" value="Quinoprotein_ADH-like_sf"/>
</dbReference>
<dbReference type="InterPro" id="IPR015943">
    <property type="entry name" value="WD40/YVTN_repeat-like_dom_sf"/>
</dbReference>
<feature type="chain" id="PRO_5047094346" description="Outer membrane protein assembly factor BamB" evidence="5">
    <location>
        <begin position="20"/>
        <end position="395"/>
    </location>
</feature>
<evidence type="ECO:0000256" key="1">
    <source>
        <dbReference type="ARBA" id="ARBA00022729"/>
    </source>
</evidence>
<evidence type="ECO:0000256" key="2">
    <source>
        <dbReference type="ARBA" id="ARBA00023136"/>
    </source>
</evidence>
<dbReference type="SUPFAM" id="SSF50998">
    <property type="entry name" value="Quinoprotein alcohol dehydrogenase-like"/>
    <property type="match status" value="1"/>
</dbReference>
<evidence type="ECO:0000313" key="8">
    <source>
        <dbReference type="Proteomes" id="UP000811844"/>
    </source>
</evidence>
<keyword evidence="4" id="KW-0449">Lipoprotein</keyword>
<dbReference type="Proteomes" id="UP000811844">
    <property type="component" value="Unassembled WGS sequence"/>
</dbReference>
<keyword evidence="8" id="KW-1185">Reference proteome</keyword>
<gene>
    <name evidence="4 7" type="primary">bamB</name>
    <name evidence="7" type="ORF">G3R48_09710</name>
</gene>
<dbReference type="InterPro" id="IPR002372">
    <property type="entry name" value="PQQ_rpt_dom"/>
</dbReference>
<feature type="signal peptide" evidence="5">
    <location>
        <begin position="1"/>
        <end position="19"/>
    </location>
</feature>
<comment type="caution">
    <text evidence="7">The sequence shown here is derived from an EMBL/GenBank/DDBJ whole genome shotgun (WGS) entry which is preliminary data.</text>
</comment>
<keyword evidence="3 4" id="KW-0998">Cell outer membrane</keyword>
<dbReference type="SMART" id="SM00564">
    <property type="entry name" value="PQQ"/>
    <property type="match status" value="7"/>
</dbReference>
<dbReference type="PANTHER" id="PTHR34512:SF30">
    <property type="entry name" value="OUTER MEMBRANE PROTEIN ASSEMBLY FACTOR BAMB"/>
    <property type="match status" value="1"/>
</dbReference>
<dbReference type="NCBIfam" id="TIGR03300">
    <property type="entry name" value="assembly_YfgL"/>
    <property type="match status" value="1"/>
</dbReference>
<dbReference type="PANTHER" id="PTHR34512">
    <property type="entry name" value="CELL SURFACE PROTEIN"/>
    <property type="match status" value="1"/>
</dbReference>
<evidence type="ECO:0000256" key="3">
    <source>
        <dbReference type="ARBA" id="ARBA00023237"/>
    </source>
</evidence>
<evidence type="ECO:0000256" key="5">
    <source>
        <dbReference type="SAM" id="SignalP"/>
    </source>
</evidence>
<sequence length="395" mass="42844">MKSWCKNLLAIGLSMSLMTACSSNDVEDEPVSELTDIQATVFPQISWDESVGDGVGNYYSQLRPAVRYDKIFVADRSGIVTAFAKDSGEQLWKVDLTDALEDKLVTKTKGIRIAAGLTAARNKVFVGGESGLLVALDQETGEVSWSTFTDGELLSAPTVGDDVVAVSTSKGAFEAFNVDSGENVWTHEMQLPTLTLRGTGSAAFESGGFFIGTADGKVSVIVKSNGQAAWEQTVFNPKGGNEFTRMADVDMTPLISGDSLYAVSYNGNLVSMELRTGRVKWTRKYSSFNELAESGFNLFVVDDHSRIYAVDKRNGLEVWNNTELKNRSLTSPAVVGPYIVVGDYEGYLHFISRENGKIVGRIKIDSDGLYSQPLVVDGKIYVQGRSGKVVTVTLP</sequence>
<evidence type="ECO:0000259" key="6">
    <source>
        <dbReference type="Pfam" id="PF13360"/>
    </source>
</evidence>
<comment type="subunit">
    <text evidence="4">Part of the Bam complex.</text>
</comment>
<dbReference type="HAMAP" id="MF_00923">
    <property type="entry name" value="OM_assembly_BamB"/>
    <property type="match status" value="1"/>
</dbReference>
<keyword evidence="4" id="KW-0564">Palmitate</keyword>
<dbReference type="NCBIfam" id="NF008351">
    <property type="entry name" value="PRK11138.1"/>
    <property type="match status" value="1"/>
</dbReference>
<evidence type="ECO:0000256" key="4">
    <source>
        <dbReference type="HAMAP-Rule" id="MF_00923"/>
    </source>
</evidence>
<protein>
    <recommendedName>
        <fullName evidence="4">Outer membrane protein assembly factor BamB</fullName>
    </recommendedName>
</protein>
<comment type="function">
    <text evidence="4">Part of the outer membrane protein assembly complex, which is involved in assembly and insertion of beta-barrel proteins into the outer membrane.</text>
</comment>
<feature type="domain" description="Pyrrolo-quinoline quinone repeat" evidence="6">
    <location>
        <begin position="77"/>
        <end position="321"/>
    </location>
</feature>
<dbReference type="Gene3D" id="2.130.10.10">
    <property type="entry name" value="YVTN repeat-like/Quinoprotein amine dehydrogenase"/>
    <property type="match status" value="1"/>
</dbReference>
<evidence type="ECO:0000313" key="7">
    <source>
        <dbReference type="EMBL" id="MBR9728248.1"/>
    </source>
</evidence>
<dbReference type="PROSITE" id="PS51257">
    <property type="entry name" value="PROKAR_LIPOPROTEIN"/>
    <property type="match status" value="1"/>
</dbReference>
<comment type="similarity">
    <text evidence="4">Belongs to the BamB family.</text>
</comment>
<organism evidence="7 8">
    <name type="scientific">Shewanella intestini</name>
    <dbReference type="NCBI Taxonomy" id="2017544"/>
    <lineage>
        <taxon>Bacteria</taxon>
        <taxon>Pseudomonadati</taxon>
        <taxon>Pseudomonadota</taxon>
        <taxon>Gammaproteobacteria</taxon>
        <taxon>Alteromonadales</taxon>
        <taxon>Shewanellaceae</taxon>
        <taxon>Shewanella</taxon>
    </lineage>
</organism>